<organism evidence="13 14">
    <name type="scientific">Kingdonia uniflora</name>
    <dbReference type="NCBI Taxonomy" id="39325"/>
    <lineage>
        <taxon>Eukaryota</taxon>
        <taxon>Viridiplantae</taxon>
        <taxon>Streptophyta</taxon>
        <taxon>Embryophyta</taxon>
        <taxon>Tracheophyta</taxon>
        <taxon>Spermatophyta</taxon>
        <taxon>Magnoliopsida</taxon>
        <taxon>Ranunculales</taxon>
        <taxon>Circaeasteraceae</taxon>
        <taxon>Kingdonia</taxon>
    </lineage>
</organism>
<evidence type="ECO:0000256" key="3">
    <source>
        <dbReference type="ARBA" id="ARBA00022617"/>
    </source>
</evidence>
<proteinExistence type="inferred from homology"/>
<evidence type="ECO:0000256" key="12">
    <source>
        <dbReference type="RuleBase" id="RU000461"/>
    </source>
</evidence>
<comment type="similarity">
    <text evidence="2 12">Belongs to the cytochrome P450 family.</text>
</comment>
<dbReference type="PRINTS" id="PR00463">
    <property type="entry name" value="EP450I"/>
</dbReference>
<keyword evidence="6" id="KW-1133">Transmembrane helix</keyword>
<dbReference type="GO" id="GO:0005506">
    <property type="term" value="F:iron ion binding"/>
    <property type="evidence" value="ECO:0007669"/>
    <property type="project" value="InterPro"/>
</dbReference>
<keyword evidence="3 11" id="KW-0349">Heme</keyword>
<dbReference type="GO" id="GO:0044550">
    <property type="term" value="P:secondary metabolite biosynthetic process"/>
    <property type="evidence" value="ECO:0007669"/>
    <property type="project" value="UniProtKB-ARBA"/>
</dbReference>
<evidence type="ECO:0008006" key="15">
    <source>
        <dbReference type="Google" id="ProtNLM"/>
    </source>
</evidence>
<evidence type="ECO:0000256" key="4">
    <source>
        <dbReference type="ARBA" id="ARBA00022692"/>
    </source>
</evidence>
<reference evidence="13 14" key="1">
    <citation type="journal article" date="2020" name="IScience">
        <title>Genome Sequencing of the Endangered Kingdonia uniflora (Circaeasteraceae, Ranunculales) Reveals Potential Mechanisms of Evolutionary Specialization.</title>
        <authorList>
            <person name="Sun Y."/>
            <person name="Deng T."/>
            <person name="Zhang A."/>
            <person name="Moore M.J."/>
            <person name="Landis J.B."/>
            <person name="Lin N."/>
            <person name="Zhang H."/>
            <person name="Zhang X."/>
            <person name="Huang J."/>
            <person name="Zhang X."/>
            <person name="Sun H."/>
            <person name="Wang H."/>
        </authorList>
    </citation>
    <scope>NUCLEOTIDE SEQUENCE [LARGE SCALE GENOMIC DNA]</scope>
    <source>
        <strain evidence="13">TB1705</strain>
        <tissue evidence="13">Leaf</tissue>
    </source>
</reference>
<dbReference type="GO" id="GO:0004497">
    <property type="term" value="F:monooxygenase activity"/>
    <property type="evidence" value="ECO:0007669"/>
    <property type="project" value="UniProtKB-KW"/>
</dbReference>
<evidence type="ECO:0000256" key="2">
    <source>
        <dbReference type="ARBA" id="ARBA00010617"/>
    </source>
</evidence>
<accession>A0A7J7LBX8</accession>
<dbReference type="GO" id="GO:0016020">
    <property type="term" value="C:membrane"/>
    <property type="evidence" value="ECO:0007669"/>
    <property type="project" value="UniProtKB-SubCell"/>
</dbReference>
<dbReference type="Pfam" id="PF00067">
    <property type="entry name" value="p450"/>
    <property type="match status" value="1"/>
</dbReference>
<dbReference type="PROSITE" id="PS00086">
    <property type="entry name" value="CYTOCHROME_P450"/>
    <property type="match status" value="1"/>
</dbReference>
<evidence type="ECO:0000256" key="1">
    <source>
        <dbReference type="ARBA" id="ARBA00004370"/>
    </source>
</evidence>
<evidence type="ECO:0000313" key="13">
    <source>
        <dbReference type="EMBL" id="KAF6140062.1"/>
    </source>
</evidence>
<dbReference type="Gene3D" id="1.10.630.10">
    <property type="entry name" value="Cytochrome P450"/>
    <property type="match status" value="1"/>
</dbReference>
<sequence>MTMIINETLRLYPPALSIFRRVSREIRLGKLLLPANIDLIIPTIVTHNDPKIWGEDVHLFKPDRFAEGVTKAAKNPMAYLPFGLGPRACVGINFAMTEAKLVLAMILQRYAFTLSPTYVHSPYQRLITLPQHGVQIILHAL</sequence>
<dbReference type="SUPFAM" id="SSF48264">
    <property type="entry name" value="Cytochrome P450"/>
    <property type="match status" value="1"/>
</dbReference>
<dbReference type="InterPro" id="IPR050665">
    <property type="entry name" value="Cytochrome_P450_Monooxygen"/>
</dbReference>
<keyword evidence="5 11" id="KW-0479">Metal-binding</keyword>
<dbReference type="GO" id="GO:0020037">
    <property type="term" value="F:heme binding"/>
    <property type="evidence" value="ECO:0007669"/>
    <property type="project" value="InterPro"/>
</dbReference>
<evidence type="ECO:0000256" key="10">
    <source>
        <dbReference type="ARBA" id="ARBA00023136"/>
    </source>
</evidence>
<evidence type="ECO:0000256" key="9">
    <source>
        <dbReference type="ARBA" id="ARBA00023033"/>
    </source>
</evidence>
<dbReference type="Proteomes" id="UP000541444">
    <property type="component" value="Unassembled WGS sequence"/>
</dbReference>
<keyword evidence="8 11" id="KW-0408">Iron</keyword>
<evidence type="ECO:0000256" key="11">
    <source>
        <dbReference type="PIRSR" id="PIRSR602401-1"/>
    </source>
</evidence>
<comment type="cofactor">
    <cofactor evidence="11">
        <name>heme</name>
        <dbReference type="ChEBI" id="CHEBI:30413"/>
    </cofactor>
</comment>
<dbReference type="PANTHER" id="PTHR24282">
    <property type="entry name" value="CYTOCHROME P450 FAMILY MEMBER"/>
    <property type="match status" value="1"/>
</dbReference>
<gene>
    <name evidence="13" type="ORF">GIB67_001803</name>
</gene>
<dbReference type="GO" id="GO:0016705">
    <property type="term" value="F:oxidoreductase activity, acting on paired donors, with incorporation or reduction of molecular oxygen"/>
    <property type="evidence" value="ECO:0007669"/>
    <property type="project" value="InterPro"/>
</dbReference>
<keyword evidence="9 12" id="KW-0503">Monooxygenase</keyword>
<dbReference type="PANTHER" id="PTHR24282:SF20">
    <property type="entry name" value="CYTOCHROME P450 CYP749A22-LIKE"/>
    <property type="match status" value="1"/>
</dbReference>
<dbReference type="OrthoDB" id="1192874at2759"/>
<comment type="subcellular location">
    <subcellularLocation>
        <location evidence="1">Membrane</location>
    </subcellularLocation>
</comment>
<keyword evidence="10" id="KW-0472">Membrane</keyword>
<protein>
    <recommendedName>
        <fullName evidence="15">Cytochrome P450</fullName>
    </recommendedName>
</protein>
<comment type="caution">
    <text evidence="13">The sequence shown here is derived from an EMBL/GenBank/DDBJ whole genome shotgun (WGS) entry which is preliminary data.</text>
</comment>
<keyword evidence="14" id="KW-1185">Reference proteome</keyword>
<evidence type="ECO:0000256" key="6">
    <source>
        <dbReference type="ARBA" id="ARBA00022989"/>
    </source>
</evidence>
<dbReference type="InterPro" id="IPR001128">
    <property type="entry name" value="Cyt_P450"/>
</dbReference>
<dbReference type="InterPro" id="IPR002401">
    <property type="entry name" value="Cyt_P450_E_grp-I"/>
</dbReference>
<dbReference type="InterPro" id="IPR017972">
    <property type="entry name" value="Cyt_P450_CS"/>
</dbReference>
<evidence type="ECO:0000313" key="14">
    <source>
        <dbReference type="Proteomes" id="UP000541444"/>
    </source>
</evidence>
<dbReference type="AlphaFoldDB" id="A0A7J7LBX8"/>
<keyword evidence="4" id="KW-0812">Transmembrane</keyword>
<name>A0A7J7LBX8_9MAGN</name>
<keyword evidence="7 12" id="KW-0560">Oxidoreductase</keyword>
<evidence type="ECO:0000256" key="7">
    <source>
        <dbReference type="ARBA" id="ARBA00023002"/>
    </source>
</evidence>
<dbReference type="PRINTS" id="PR00385">
    <property type="entry name" value="P450"/>
</dbReference>
<evidence type="ECO:0000256" key="8">
    <source>
        <dbReference type="ARBA" id="ARBA00023004"/>
    </source>
</evidence>
<evidence type="ECO:0000256" key="5">
    <source>
        <dbReference type="ARBA" id="ARBA00022723"/>
    </source>
</evidence>
<dbReference type="InterPro" id="IPR036396">
    <property type="entry name" value="Cyt_P450_sf"/>
</dbReference>
<dbReference type="EMBL" id="JACGCM010002404">
    <property type="protein sequence ID" value="KAF6140062.1"/>
    <property type="molecule type" value="Genomic_DNA"/>
</dbReference>
<feature type="binding site" description="axial binding residue" evidence="11">
    <location>
        <position position="89"/>
    </location>
    <ligand>
        <name>heme</name>
        <dbReference type="ChEBI" id="CHEBI:30413"/>
    </ligand>
    <ligandPart>
        <name>Fe</name>
        <dbReference type="ChEBI" id="CHEBI:18248"/>
    </ligandPart>
</feature>